<evidence type="ECO:0000313" key="2">
    <source>
        <dbReference type="WBParaSite" id="JU765_v2.g19084.t1"/>
    </source>
</evidence>
<accession>A0AC34QSM8</accession>
<dbReference type="WBParaSite" id="JU765_v2.g19084.t1">
    <property type="protein sequence ID" value="JU765_v2.g19084.t1"/>
    <property type="gene ID" value="JU765_v2.g19084"/>
</dbReference>
<proteinExistence type="predicted"/>
<dbReference type="Proteomes" id="UP000887576">
    <property type="component" value="Unplaced"/>
</dbReference>
<reference evidence="2" key="1">
    <citation type="submission" date="2022-11" db="UniProtKB">
        <authorList>
            <consortium name="WormBaseParasite"/>
        </authorList>
    </citation>
    <scope>IDENTIFICATION</scope>
</reference>
<sequence length="757" mass="85746">MLFKSYLLVCFVVNCLSFDQIVVSPNRLLDYINPQDLITIKVRPYISGIRVESIGKSNGFVGYNPAGISVVEPDIPVRVVLFGYFLDKVKLLTFTKDNCLNSLENITHVEFITQTDKVIEIKEKFPEEETAYRICLKSKPTGLLEDDEDELVLIDEMRTWIMATHDPPHHYLPEELQIVIIAILLCMSALFSGLNLGLMAMSSQELMVVENSGSLSERKYAKKIIPIRKKGNVLLCTILIMNVLVNSAVSILLEDMTSGMIAFVAASAAIVVFGEIVPQSICIKKGLYVGAHTIGLTKFFMLLTFPISYPLGKFLNWVVGEDITSYDHNKLLELMKMTPRWEKNAELAEDLKIVVGAMEIIEKSVKDVMTPIEDVYMLSEDTVLTKKQIGEIIERGYSRIPVYAGNDRQNIVSLLFIKDLALLDPNVEFTVRSVCFYYNHKLRMAPDYTPLHSMLDEFKVGEYHLAVVLRGTDTEDGKEGDVIGIVTLEDIVEEILQAEIIDESDRVLDNKFRAKRVFTNDHRFGKPRLPNNWKNISTALARMTEQWLLLQSPIFGANYIDSRVLTLLIRKNVHKIELPRSDDLQPVYLYNCGEISRRFILILEGSAVIYFPTSKMKFKVGPWEYFGKEILEGIEKPISNGFARGSLNSIFSEEGNLIKIVEFTPDFDVYVKDSCKFLQITVANYLNALQVSDLANSVRDIASINRKRSVTHPMRPSTTSLHTILSTKDGHMTIIAENNNPKCSSLERLQNNFNNSK</sequence>
<name>A0AC34QSM8_9BILA</name>
<protein>
    <submittedName>
        <fullName evidence="2">CNNM transmembrane domain-containing protein</fullName>
    </submittedName>
</protein>
<evidence type="ECO:0000313" key="1">
    <source>
        <dbReference type="Proteomes" id="UP000887576"/>
    </source>
</evidence>
<organism evidence="1 2">
    <name type="scientific">Panagrolaimus sp. JU765</name>
    <dbReference type="NCBI Taxonomy" id="591449"/>
    <lineage>
        <taxon>Eukaryota</taxon>
        <taxon>Metazoa</taxon>
        <taxon>Ecdysozoa</taxon>
        <taxon>Nematoda</taxon>
        <taxon>Chromadorea</taxon>
        <taxon>Rhabditida</taxon>
        <taxon>Tylenchina</taxon>
        <taxon>Panagrolaimomorpha</taxon>
        <taxon>Panagrolaimoidea</taxon>
        <taxon>Panagrolaimidae</taxon>
        <taxon>Panagrolaimus</taxon>
    </lineage>
</organism>